<evidence type="ECO:0000313" key="1">
    <source>
        <dbReference type="EMBL" id="KAK5629570.1"/>
    </source>
</evidence>
<proteinExistence type="predicted"/>
<reference evidence="1 2" key="1">
    <citation type="submission" date="2023-10" db="EMBL/GenBank/DDBJ databases">
        <title>Draft genome sequence of Xylaria bambusicola isolate GMP-LS, the root and basal stem rot pathogen of sugarcane in Indonesia.</title>
        <authorList>
            <person name="Selvaraj P."/>
            <person name="Muralishankar V."/>
            <person name="Muruganantham S."/>
            <person name="Sp S."/>
            <person name="Haryani S."/>
            <person name="Lau K.J.X."/>
            <person name="Naqvi N.I."/>
        </authorList>
    </citation>
    <scope>NUCLEOTIDE SEQUENCE [LARGE SCALE GENOMIC DNA]</scope>
    <source>
        <strain evidence="1">GMP-LS</strain>
    </source>
</reference>
<organism evidence="1 2">
    <name type="scientific">Xylaria bambusicola</name>
    <dbReference type="NCBI Taxonomy" id="326684"/>
    <lineage>
        <taxon>Eukaryota</taxon>
        <taxon>Fungi</taxon>
        <taxon>Dikarya</taxon>
        <taxon>Ascomycota</taxon>
        <taxon>Pezizomycotina</taxon>
        <taxon>Sordariomycetes</taxon>
        <taxon>Xylariomycetidae</taxon>
        <taxon>Xylariales</taxon>
        <taxon>Xylariaceae</taxon>
        <taxon>Xylaria</taxon>
    </lineage>
</organism>
<sequence>MFLSEAHLAPDEQEPWYIVVKDTTAEQKLQMACGSPEKLTSRGMSQLDILPGDEVAHSGVVRRVGCYFLSIG</sequence>
<dbReference type="Proteomes" id="UP001305414">
    <property type="component" value="Unassembled WGS sequence"/>
</dbReference>
<evidence type="ECO:0000313" key="2">
    <source>
        <dbReference type="Proteomes" id="UP001305414"/>
    </source>
</evidence>
<keyword evidence="2" id="KW-1185">Reference proteome</keyword>
<gene>
    <name evidence="1" type="ORF">RRF57_005285</name>
</gene>
<accession>A0AAN7YXN1</accession>
<comment type="caution">
    <text evidence="1">The sequence shown here is derived from an EMBL/GenBank/DDBJ whole genome shotgun (WGS) entry which is preliminary data.</text>
</comment>
<dbReference type="EMBL" id="JAWHQM010000012">
    <property type="protein sequence ID" value="KAK5629570.1"/>
    <property type="molecule type" value="Genomic_DNA"/>
</dbReference>
<name>A0AAN7YXN1_9PEZI</name>
<protein>
    <submittedName>
        <fullName evidence="1">Uncharacterized protein</fullName>
    </submittedName>
</protein>
<dbReference type="AlphaFoldDB" id="A0AAN7YXN1"/>